<dbReference type="AlphaFoldDB" id="A0A2A5S5T9"/>
<gene>
    <name evidence="12" type="primary">yidC</name>
    <name evidence="14" type="ORF">RU86_GL000046</name>
</gene>
<evidence type="ECO:0000256" key="12">
    <source>
        <dbReference type="HAMAP-Rule" id="MF_01811"/>
    </source>
</evidence>
<dbReference type="GO" id="GO:0032977">
    <property type="term" value="F:membrane insertase activity"/>
    <property type="evidence" value="ECO:0007669"/>
    <property type="project" value="InterPro"/>
</dbReference>
<evidence type="ECO:0000259" key="13">
    <source>
        <dbReference type="Pfam" id="PF02096"/>
    </source>
</evidence>
<keyword evidence="7 12" id="KW-1133">Transmembrane helix</keyword>
<evidence type="ECO:0000256" key="2">
    <source>
        <dbReference type="ARBA" id="ARBA00022448"/>
    </source>
</evidence>
<comment type="caution">
    <text evidence="14">The sequence shown here is derived from an EMBL/GenBank/DDBJ whole genome shotgun (WGS) entry which is preliminary data.</text>
</comment>
<comment type="subcellular location">
    <subcellularLocation>
        <location evidence="1 12">Cell membrane</location>
        <topology evidence="1 12">Multi-pass membrane protein</topology>
    </subcellularLocation>
</comment>
<feature type="transmembrane region" description="Helical" evidence="12">
    <location>
        <begin position="146"/>
        <end position="169"/>
    </location>
</feature>
<dbReference type="InterPro" id="IPR028055">
    <property type="entry name" value="YidC/Oxa/ALB_C"/>
</dbReference>
<feature type="transmembrane region" description="Helical" evidence="12">
    <location>
        <begin position="189"/>
        <end position="209"/>
    </location>
</feature>
<evidence type="ECO:0000256" key="7">
    <source>
        <dbReference type="ARBA" id="ARBA00022989"/>
    </source>
</evidence>
<evidence type="ECO:0000256" key="1">
    <source>
        <dbReference type="ARBA" id="ARBA00004651"/>
    </source>
</evidence>
<comment type="similarity">
    <text evidence="12">Belongs to the OXA1/ALB3/YidC family. Type 2 subfamily.</text>
</comment>
<dbReference type="Proteomes" id="UP000218282">
    <property type="component" value="Unassembled WGS sequence"/>
</dbReference>
<evidence type="ECO:0000256" key="4">
    <source>
        <dbReference type="ARBA" id="ARBA00022692"/>
    </source>
</evidence>
<dbReference type="GO" id="GO:0015031">
    <property type="term" value="P:protein transport"/>
    <property type="evidence" value="ECO:0007669"/>
    <property type="project" value="UniProtKB-KW"/>
</dbReference>
<dbReference type="NCBIfam" id="TIGR03592">
    <property type="entry name" value="yidC_oxa1_cterm"/>
    <property type="match status" value="1"/>
</dbReference>
<dbReference type="GO" id="GO:0005886">
    <property type="term" value="C:plasma membrane"/>
    <property type="evidence" value="ECO:0007669"/>
    <property type="project" value="UniProtKB-SubCell"/>
</dbReference>
<dbReference type="GO" id="GO:0051205">
    <property type="term" value="P:protein insertion into membrane"/>
    <property type="evidence" value="ECO:0007669"/>
    <property type="project" value="TreeGrafter"/>
</dbReference>
<dbReference type="PRINTS" id="PR00701">
    <property type="entry name" value="60KDINNERMP"/>
</dbReference>
<evidence type="ECO:0000256" key="10">
    <source>
        <dbReference type="ARBA" id="ARBA00023186"/>
    </source>
</evidence>
<keyword evidence="2 12" id="KW-0813">Transport</keyword>
<evidence type="ECO:0000256" key="9">
    <source>
        <dbReference type="ARBA" id="ARBA00023139"/>
    </source>
</evidence>
<dbReference type="NCBIfam" id="NF002687">
    <property type="entry name" value="PRK02463.1"/>
    <property type="match status" value="1"/>
</dbReference>
<evidence type="ECO:0000256" key="5">
    <source>
        <dbReference type="ARBA" id="ARBA00022729"/>
    </source>
</evidence>
<keyword evidence="8 12" id="KW-0472">Membrane</keyword>
<dbReference type="Pfam" id="PF02096">
    <property type="entry name" value="60KD_IMP"/>
    <property type="match status" value="1"/>
</dbReference>
<protein>
    <recommendedName>
        <fullName evidence="12">Membrane protein insertase YidC</fullName>
    </recommendedName>
    <alternativeName>
        <fullName evidence="12">Foldase YidC</fullName>
    </alternativeName>
    <alternativeName>
        <fullName evidence="12">Membrane integrase YidC</fullName>
    </alternativeName>
    <alternativeName>
        <fullName evidence="12">Membrane protein YidC</fullName>
    </alternativeName>
</protein>
<evidence type="ECO:0000256" key="8">
    <source>
        <dbReference type="ARBA" id="ARBA00023136"/>
    </source>
</evidence>
<dbReference type="PROSITE" id="PS51257">
    <property type="entry name" value="PROKAR_LIPOPROTEIN"/>
    <property type="match status" value="1"/>
</dbReference>
<dbReference type="PANTHER" id="PTHR12428:SF65">
    <property type="entry name" value="CYTOCHROME C OXIDASE ASSEMBLY PROTEIN COX18, MITOCHONDRIAL"/>
    <property type="match status" value="1"/>
</dbReference>
<evidence type="ECO:0000256" key="3">
    <source>
        <dbReference type="ARBA" id="ARBA00022475"/>
    </source>
</evidence>
<keyword evidence="10 12" id="KW-0143">Chaperone</keyword>
<feature type="transmembrane region" description="Helical" evidence="12">
    <location>
        <begin position="243"/>
        <end position="263"/>
    </location>
</feature>
<keyword evidence="11 12" id="KW-0449">Lipoprotein</keyword>
<evidence type="ECO:0000313" key="14">
    <source>
        <dbReference type="EMBL" id="PCS08810.1"/>
    </source>
</evidence>
<keyword evidence="6 12" id="KW-0653">Protein transport</keyword>
<dbReference type="PANTHER" id="PTHR12428">
    <property type="entry name" value="OXA1"/>
    <property type="match status" value="1"/>
</dbReference>
<dbReference type="CDD" id="cd20070">
    <property type="entry name" value="5TM_YidC_Alb3"/>
    <property type="match status" value="1"/>
</dbReference>
<keyword evidence="15" id="KW-1185">Reference proteome</keyword>
<comment type="function">
    <text evidence="12">Required for the insertion and/or proper folding and/or complex formation of integral membrane proteins into the membrane. Involved in integration of membrane proteins that insert both dependently and independently of the Sec translocase complex, as well as at least some lipoproteins.</text>
</comment>
<feature type="domain" description="Membrane insertase YidC/Oxa/ALB C-terminal" evidence="13">
    <location>
        <begin position="72"/>
        <end position="259"/>
    </location>
</feature>
<dbReference type="HAMAP" id="MF_01811">
    <property type="entry name" value="YidC_type2"/>
    <property type="match status" value="1"/>
</dbReference>
<accession>A0A2A5S5T9</accession>
<keyword evidence="5 12" id="KW-0732">Signal</keyword>
<dbReference type="InterPro" id="IPR023060">
    <property type="entry name" value="YidC/YidC1/YidC2_Firmicutes"/>
</dbReference>
<evidence type="ECO:0000256" key="11">
    <source>
        <dbReference type="ARBA" id="ARBA00023288"/>
    </source>
</evidence>
<proteinExistence type="inferred from homology"/>
<organism evidence="14 15">
    <name type="scientific">Pseudolactococcus piscium</name>
    <dbReference type="NCBI Taxonomy" id="1364"/>
    <lineage>
        <taxon>Bacteria</taxon>
        <taxon>Bacillati</taxon>
        <taxon>Bacillota</taxon>
        <taxon>Bacilli</taxon>
        <taxon>Lactobacillales</taxon>
        <taxon>Streptococcaceae</taxon>
        <taxon>Pseudolactococcus</taxon>
    </lineage>
</organism>
<sequence length="321" mass="35751">MKNPLEIRKIFLKKITKRLLLSGFMLTALLFLTGCVKTKNGKPTGDGFVYTFLVKPMSAAVEFFAHNLGFGFGIAIILVTVIVRLVILPLGLNQAYKSSYMQEKMRYLKPVLEPIQNKLKNAKTNEEKMAAQSELMAAQKENGVNMLSSMGCLPLLIQMPFFSALFYAARYTQGISTATFLGIDLGKSSIALTIMAGIFYFVQSYLSTIGIDEEQKKQMKTMMYMSPLMIIFFSFSSPAGVTLYWVIGGVFGVIQQLIVTFMIKPHLRAKIDQEFKDNPPIVKTAGLKDVTPKDVAKAKQEFNSAISTGNKKKRNAGKQQK</sequence>
<reference evidence="14 15" key="1">
    <citation type="submission" date="2014-12" db="EMBL/GenBank/DDBJ databases">
        <title>Draft genome sequences of 10 type strains of Lactococcus.</title>
        <authorList>
            <person name="Sun Z."/>
            <person name="Zhong Z."/>
            <person name="Liu W."/>
            <person name="Zhang W."/>
            <person name="Zhang H."/>
        </authorList>
    </citation>
    <scope>NUCLEOTIDE SEQUENCE [LARGE SCALE GENOMIC DNA]</scope>
    <source>
        <strain evidence="14 15">DSM 6634</strain>
    </source>
</reference>
<keyword evidence="3 12" id="KW-1003">Cell membrane</keyword>
<dbReference type="InterPro" id="IPR047196">
    <property type="entry name" value="YidC_ALB_C"/>
</dbReference>
<keyword evidence="9" id="KW-0564">Palmitate</keyword>
<dbReference type="InterPro" id="IPR001708">
    <property type="entry name" value="YidC/ALB3/OXA1/COX18"/>
</dbReference>
<name>A0A2A5S5T9_9LACT</name>
<dbReference type="EMBL" id="JXJW01000001">
    <property type="protein sequence ID" value="PCS08810.1"/>
    <property type="molecule type" value="Genomic_DNA"/>
</dbReference>
<keyword evidence="4 12" id="KW-0812">Transmembrane</keyword>
<evidence type="ECO:0000256" key="6">
    <source>
        <dbReference type="ARBA" id="ARBA00022927"/>
    </source>
</evidence>
<evidence type="ECO:0000313" key="15">
    <source>
        <dbReference type="Proteomes" id="UP000218282"/>
    </source>
</evidence>
<feature type="transmembrane region" description="Helical" evidence="12">
    <location>
        <begin position="70"/>
        <end position="92"/>
    </location>
</feature>